<organism evidence="1 2">
    <name type="scientific">Dendrobium catenatum</name>
    <dbReference type="NCBI Taxonomy" id="906689"/>
    <lineage>
        <taxon>Eukaryota</taxon>
        <taxon>Viridiplantae</taxon>
        <taxon>Streptophyta</taxon>
        <taxon>Embryophyta</taxon>
        <taxon>Tracheophyta</taxon>
        <taxon>Spermatophyta</taxon>
        <taxon>Magnoliopsida</taxon>
        <taxon>Liliopsida</taxon>
        <taxon>Asparagales</taxon>
        <taxon>Orchidaceae</taxon>
        <taxon>Epidendroideae</taxon>
        <taxon>Malaxideae</taxon>
        <taxon>Dendrobiinae</taxon>
        <taxon>Dendrobium</taxon>
    </lineage>
</organism>
<sequence>MIDGVSKIPMPERSAAAAAAAAAVVAKKAPKKSKRLGEVAGGAAAGCAAVLCCCPCGLIGLILLTAASVPAEIGRRIARKRKQRAVSGLLGPAQKSLNSVAPASMTAEKTGLVWPEKSPAVEVSEMEEKMCAQFSGTGFWRSPSQRE</sequence>
<dbReference type="OrthoDB" id="695262at2759"/>
<dbReference type="Proteomes" id="UP000233837">
    <property type="component" value="Unassembled WGS sequence"/>
</dbReference>
<dbReference type="AlphaFoldDB" id="A0A2I0XIA8"/>
<name>A0A2I0XIA8_9ASPA</name>
<dbReference type="PANTHER" id="PTHR33264:SF8">
    <property type="entry name" value="EXPRESSED PROTEIN"/>
    <property type="match status" value="1"/>
</dbReference>
<evidence type="ECO:0000313" key="2">
    <source>
        <dbReference type="Proteomes" id="UP000233837"/>
    </source>
</evidence>
<dbReference type="PANTHER" id="PTHR33264">
    <property type="entry name" value="EXPRESSED PROTEIN"/>
    <property type="match status" value="1"/>
</dbReference>
<reference evidence="1 2" key="2">
    <citation type="journal article" date="2017" name="Nature">
        <title>The Apostasia genome and the evolution of orchids.</title>
        <authorList>
            <person name="Zhang G.Q."/>
            <person name="Liu K.W."/>
            <person name="Li Z."/>
            <person name="Lohaus R."/>
            <person name="Hsiao Y.Y."/>
            <person name="Niu S.C."/>
            <person name="Wang J.Y."/>
            <person name="Lin Y.C."/>
            <person name="Xu Q."/>
            <person name="Chen L.J."/>
            <person name="Yoshida K."/>
            <person name="Fujiwara S."/>
            <person name="Wang Z.W."/>
            <person name="Zhang Y.Q."/>
            <person name="Mitsuda N."/>
            <person name="Wang M."/>
            <person name="Liu G.H."/>
            <person name="Pecoraro L."/>
            <person name="Huang H.X."/>
            <person name="Xiao X.J."/>
            <person name="Lin M."/>
            <person name="Wu X.Y."/>
            <person name="Wu W.L."/>
            <person name="Chen Y.Y."/>
            <person name="Chang S.B."/>
            <person name="Sakamoto S."/>
            <person name="Ohme-Takagi M."/>
            <person name="Yagi M."/>
            <person name="Zeng S.J."/>
            <person name="Shen C.Y."/>
            <person name="Yeh C.M."/>
            <person name="Luo Y.B."/>
            <person name="Tsai W.C."/>
            <person name="Van de Peer Y."/>
            <person name="Liu Z.J."/>
        </authorList>
    </citation>
    <scope>NUCLEOTIDE SEQUENCE [LARGE SCALE GENOMIC DNA]</scope>
    <source>
        <tissue evidence="1">The whole plant</tissue>
    </source>
</reference>
<evidence type="ECO:0000313" key="1">
    <source>
        <dbReference type="EMBL" id="PKU87653.1"/>
    </source>
</evidence>
<gene>
    <name evidence="1" type="ORF">MA16_Dca009825</name>
</gene>
<protein>
    <submittedName>
        <fullName evidence="1">Uncharacterized protein</fullName>
    </submittedName>
</protein>
<proteinExistence type="predicted"/>
<keyword evidence="2" id="KW-1185">Reference proteome</keyword>
<accession>A0A2I0XIA8</accession>
<reference evidence="1 2" key="1">
    <citation type="journal article" date="2016" name="Sci. Rep.">
        <title>The Dendrobium catenatum Lindl. genome sequence provides insights into polysaccharide synthase, floral development and adaptive evolution.</title>
        <authorList>
            <person name="Zhang G.Q."/>
            <person name="Xu Q."/>
            <person name="Bian C."/>
            <person name="Tsai W.C."/>
            <person name="Yeh C.M."/>
            <person name="Liu K.W."/>
            <person name="Yoshida K."/>
            <person name="Zhang L.S."/>
            <person name="Chang S.B."/>
            <person name="Chen F."/>
            <person name="Shi Y."/>
            <person name="Su Y.Y."/>
            <person name="Zhang Y.Q."/>
            <person name="Chen L.J."/>
            <person name="Yin Y."/>
            <person name="Lin M."/>
            <person name="Huang H."/>
            <person name="Deng H."/>
            <person name="Wang Z.W."/>
            <person name="Zhu S.L."/>
            <person name="Zhao X."/>
            <person name="Deng C."/>
            <person name="Niu S.C."/>
            <person name="Huang J."/>
            <person name="Wang M."/>
            <person name="Liu G.H."/>
            <person name="Yang H.J."/>
            <person name="Xiao X.J."/>
            <person name="Hsiao Y.Y."/>
            <person name="Wu W.L."/>
            <person name="Chen Y.Y."/>
            <person name="Mitsuda N."/>
            <person name="Ohme-Takagi M."/>
            <person name="Luo Y.B."/>
            <person name="Van de Peer Y."/>
            <person name="Liu Z.J."/>
        </authorList>
    </citation>
    <scope>NUCLEOTIDE SEQUENCE [LARGE SCALE GENOMIC DNA]</scope>
    <source>
        <tissue evidence="1">The whole plant</tissue>
    </source>
</reference>
<dbReference type="EMBL" id="KZ501864">
    <property type="protein sequence ID" value="PKU87653.1"/>
    <property type="molecule type" value="Genomic_DNA"/>
</dbReference>